<evidence type="ECO:0000256" key="1">
    <source>
        <dbReference type="ARBA" id="ARBA00008857"/>
    </source>
</evidence>
<dbReference type="Pfam" id="PF00589">
    <property type="entry name" value="Phage_integrase"/>
    <property type="match status" value="1"/>
</dbReference>
<comment type="similarity">
    <text evidence="1">Belongs to the 'phage' integrase family.</text>
</comment>
<dbReference type="InterPro" id="IPR038488">
    <property type="entry name" value="Integrase_DNA-bd_sf"/>
</dbReference>
<evidence type="ECO:0000259" key="7">
    <source>
        <dbReference type="PROSITE" id="PS51900"/>
    </source>
</evidence>
<dbReference type="GO" id="GO:0003677">
    <property type="term" value="F:DNA binding"/>
    <property type="evidence" value="ECO:0007669"/>
    <property type="project" value="UniProtKB-UniRule"/>
</dbReference>
<dbReference type="InterPro" id="IPR010998">
    <property type="entry name" value="Integrase_recombinase_N"/>
</dbReference>
<dbReference type="RefSeq" id="WP_262578326.1">
    <property type="nucleotide sequence ID" value="NZ_JAHPRE010000006.1"/>
</dbReference>
<evidence type="ECO:0000313" key="8">
    <source>
        <dbReference type="EMBL" id="MCU4395775.1"/>
    </source>
</evidence>
<accession>A0AAW5R9I1</accession>
<dbReference type="InterPro" id="IPR044068">
    <property type="entry name" value="CB"/>
</dbReference>
<proteinExistence type="inferred from homology"/>
<dbReference type="Pfam" id="PF13356">
    <property type="entry name" value="Arm-DNA-bind_3"/>
    <property type="match status" value="1"/>
</dbReference>
<dbReference type="PROSITE" id="PS51898">
    <property type="entry name" value="TYR_RECOMBINASE"/>
    <property type="match status" value="1"/>
</dbReference>
<organism evidence="8 9">
    <name type="scientific">Acinetobacter junii</name>
    <dbReference type="NCBI Taxonomy" id="40215"/>
    <lineage>
        <taxon>Bacteria</taxon>
        <taxon>Pseudomonadati</taxon>
        <taxon>Pseudomonadota</taxon>
        <taxon>Gammaproteobacteria</taxon>
        <taxon>Moraxellales</taxon>
        <taxon>Moraxellaceae</taxon>
        <taxon>Acinetobacter</taxon>
    </lineage>
</organism>
<feature type="domain" description="Tyr recombinase" evidence="6">
    <location>
        <begin position="220"/>
        <end position="405"/>
    </location>
</feature>
<evidence type="ECO:0000313" key="9">
    <source>
        <dbReference type="Proteomes" id="UP001208534"/>
    </source>
</evidence>
<dbReference type="Gene3D" id="1.10.443.10">
    <property type="entry name" value="Intergrase catalytic core"/>
    <property type="match status" value="1"/>
</dbReference>
<keyword evidence="4" id="KW-0233">DNA recombination</keyword>
<keyword evidence="3 5" id="KW-0238">DNA-binding</keyword>
<dbReference type="EMBL" id="JAHPRE010000006">
    <property type="protein sequence ID" value="MCU4395775.1"/>
    <property type="molecule type" value="Genomic_DNA"/>
</dbReference>
<evidence type="ECO:0000256" key="5">
    <source>
        <dbReference type="PROSITE-ProRule" id="PRU01248"/>
    </source>
</evidence>
<reference evidence="8" key="1">
    <citation type="submission" date="2021-06" db="EMBL/GenBank/DDBJ databases">
        <title>Propagation of a rapidly emergent carbapenem-resistant Acinetobacter baumannii lineage by various extra-hospital transmission networks.</title>
        <authorList>
            <person name="Calix J."/>
        </authorList>
    </citation>
    <scope>NUCLEOTIDE SEQUENCE</scope>
    <source>
        <strain evidence="8">WU_MDCI_Aw63</strain>
    </source>
</reference>
<dbReference type="PROSITE" id="PS51900">
    <property type="entry name" value="CB"/>
    <property type="match status" value="1"/>
</dbReference>
<evidence type="ECO:0000256" key="4">
    <source>
        <dbReference type="ARBA" id="ARBA00023172"/>
    </source>
</evidence>
<dbReference type="InterPro" id="IPR011010">
    <property type="entry name" value="DNA_brk_join_enz"/>
</dbReference>
<evidence type="ECO:0000256" key="2">
    <source>
        <dbReference type="ARBA" id="ARBA00022908"/>
    </source>
</evidence>
<dbReference type="Proteomes" id="UP001208534">
    <property type="component" value="Unassembled WGS sequence"/>
</dbReference>
<name>A0AAW5R9I1_ACIJU</name>
<feature type="domain" description="Core-binding (CB)" evidence="7">
    <location>
        <begin position="108"/>
        <end position="188"/>
    </location>
</feature>
<evidence type="ECO:0000259" key="6">
    <source>
        <dbReference type="PROSITE" id="PS51898"/>
    </source>
</evidence>
<dbReference type="Gene3D" id="3.30.160.390">
    <property type="entry name" value="Integrase, DNA-binding domain"/>
    <property type="match status" value="1"/>
</dbReference>
<dbReference type="PANTHER" id="PTHR30629">
    <property type="entry name" value="PROPHAGE INTEGRASE"/>
    <property type="match status" value="1"/>
</dbReference>
<comment type="caution">
    <text evidence="8">The sequence shown here is derived from an EMBL/GenBank/DDBJ whole genome shotgun (WGS) entry which is preliminary data.</text>
</comment>
<dbReference type="GO" id="GO:0006310">
    <property type="term" value="P:DNA recombination"/>
    <property type="evidence" value="ECO:0007669"/>
    <property type="project" value="UniProtKB-KW"/>
</dbReference>
<dbReference type="InterPro" id="IPR025166">
    <property type="entry name" value="Integrase_DNA_bind_dom"/>
</dbReference>
<keyword evidence="2" id="KW-0229">DNA integration</keyword>
<dbReference type="InterPro" id="IPR050808">
    <property type="entry name" value="Phage_Integrase"/>
</dbReference>
<dbReference type="SUPFAM" id="SSF56349">
    <property type="entry name" value="DNA breaking-rejoining enzymes"/>
    <property type="match status" value="1"/>
</dbReference>
<dbReference type="PANTHER" id="PTHR30629:SF2">
    <property type="entry name" value="PROPHAGE INTEGRASE INTS-RELATED"/>
    <property type="match status" value="1"/>
</dbReference>
<evidence type="ECO:0000256" key="3">
    <source>
        <dbReference type="ARBA" id="ARBA00023125"/>
    </source>
</evidence>
<protein>
    <submittedName>
        <fullName evidence="8">Integrase family protein</fullName>
    </submittedName>
</protein>
<gene>
    <name evidence="8" type="ORF">KTH64_02055</name>
</gene>
<dbReference type="AlphaFoldDB" id="A0AAW5R9I1"/>
<dbReference type="InterPro" id="IPR002104">
    <property type="entry name" value="Integrase_catalytic"/>
</dbReference>
<dbReference type="InterPro" id="IPR013762">
    <property type="entry name" value="Integrase-like_cat_sf"/>
</dbReference>
<dbReference type="GO" id="GO:0015074">
    <property type="term" value="P:DNA integration"/>
    <property type="evidence" value="ECO:0007669"/>
    <property type="project" value="UniProtKB-KW"/>
</dbReference>
<sequence length="464" mass="53469">MTSERTKLTKTFVDSLPLSPDKQVIYRDSELIGFALRVTISKVYVVERRIGNGKSSVRVTIGKHGEITPTQARDQATKLLGLMAQGINPNQEKQEAKKEMYADYAKADQQPTLLDAYNAYKTERELSQNTLDDYNQCVTDYLVEWRDIKLIDISRKMVQEKHAELSKRSKARANLAMRFFRAVFNFSVEHYLDVNDKNIIDVSNPVNTLKAKKSWNKIKRRKNYIRSNQMKDWLDAVVSTEWVGQQYKNHNAYTNQDFLLTILLTGFRREEAETIEWSHVDLKYGSITSIDPKNGEPLTLPMGKILHYIMQQRFERSGGGKYVFQARQGVGHVANRSKARLKIAELTGITFTYHDLRRTFSSVANSLNIGSYTIKKLVNHATDESNDVTEGYVQVSFEDLQIAMNMIEDLLLDDEIISTIKNRKFKKITRHHDYLEKSVSENPIEIDDALKALSKVEQLKARLR</sequence>
<dbReference type="Gene3D" id="1.10.150.130">
    <property type="match status" value="1"/>
</dbReference>